<organism evidence="5 6">
    <name type="scientific">Varroa destructor</name>
    <name type="common">Honeybee mite</name>
    <dbReference type="NCBI Taxonomy" id="109461"/>
    <lineage>
        <taxon>Eukaryota</taxon>
        <taxon>Metazoa</taxon>
        <taxon>Ecdysozoa</taxon>
        <taxon>Arthropoda</taxon>
        <taxon>Chelicerata</taxon>
        <taxon>Arachnida</taxon>
        <taxon>Acari</taxon>
        <taxon>Parasitiformes</taxon>
        <taxon>Mesostigmata</taxon>
        <taxon>Gamasina</taxon>
        <taxon>Dermanyssoidea</taxon>
        <taxon>Varroidae</taxon>
        <taxon>Varroa</taxon>
    </lineage>
</organism>
<comment type="subcellular location">
    <subcellularLocation>
        <location evidence="1">Nucleus</location>
    </subcellularLocation>
</comment>
<dbReference type="InterPro" id="IPR036552">
    <property type="entry name" value="CBF_bsu_sf"/>
</dbReference>
<dbReference type="GO" id="GO:0043565">
    <property type="term" value="F:sequence-specific DNA binding"/>
    <property type="evidence" value="ECO:0007669"/>
    <property type="project" value="TreeGrafter"/>
</dbReference>
<dbReference type="SUPFAM" id="SSF50723">
    <property type="entry name" value="Core binding factor beta, CBF"/>
    <property type="match status" value="1"/>
</dbReference>
<sequence>MLPYEQPTIFEDLARCMLNVPRVVLNQRAKFESDDLLKKCARESEVKYTGYKDRPRDEREYRFKLGLREGRVEVAYTAHGTNLQLAFPGCATGFSNEYCDFNKQPGRVYIRSSFIMNGVCVRWKGWLDLHKLEGMGCLEFDEERAKIEDAHLREQIEKHREKAFDSFRVDNPNPFPVHSKRSYRERIQGETDLSAHHIDVHRT</sequence>
<dbReference type="OMA" id="KCARESE"/>
<dbReference type="InParanoid" id="A0A7M7K6S9"/>
<dbReference type="Gene3D" id="2.40.250.10">
    <property type="entry name" value="Core binding factor, beta subunit"/>
    <property type="match status" value="1"/>
</dbReference>
<evidence type="ECO:0000256" key="3">
    <source>
        <dbReference type="ARBA" id="ARBA00025734"/>
    </source>
</evidence>
<evidence type="ECO:0000256" key="2">
    <source>
        <dbReference type="ARBA" id="ARBA00023242"/>
    </source>
</evidence>
<dbReference type="RefSeq" id="XP_022661239.1">
    <property type="nucleotide sequence ID" value="XM_022805504.1"/>
</dbReference>
<accession>A0A7M7K6S9</accession>
<dbReference type="GeneID" id="111250369"/>
<keyword evidence="2" id="KW-0539">Nucleus</keyword>
<dbReference type="FunFam" id="2.40.250.10:FF:000001">
    <property type="entry name" value="Core-binding factor subunit beta"/>
    <property type="match status" value="1"/>
</dbReference>
<dbReference type="GO" id="GO:0006357">
    <property type="term" value="P:regulation of transcription by RNA polymerase II"/>
    <property type="evidence" value="ECO:0007669"/>
    <property type="project" value="TreeGrafter"/>
</dbReference>
<dbReference type="OrthoDB" id="10026505at2759"/>
<dbReference type="RefSeq" id="XP_022661238.1">
    <property type="nucleotide sequence ID" value="XM_022805503.1"/>
</dbReference>
<comment type="similarity">
    <text evidence="3">Belongs to the CBF-beta family.</text>
</comment>
<dbReference type="GO" id="GO:0003713">
    <property type="term" value="F:transcription coactivator activity"/>
    <property type="evidence" value="ECO:0007669"/>
    <property type="project" value="InterPro"/>
</dbReference>
<dbReference type="AlphaFoldDB" id="A0A7M7K6S9"/>
<evidence type="ECO:0008006" key="7">
    <source>
        <dbReference type="Google" id="ProtNLM"/>
    </source>
</evidence>
<protein>
    <recommendedName>
        <fullName evidence="7">Protein big brother</fullName>
    </recommendedName>
</protein>
<dbReference type="InterPro" id="IPR003417">
    <property type="entry name" value="CBF_beta"/>
</dbReference>
<dbReference type="GO" id="GO:0035206">
    <property type="term" value="P:regulation of hemocyte proliferation"/>
    <property type="evidence" value="ECO:0007669"/>
    <property type="project" value="UniProtKB-ARBA"/>
</dbReference>
<reference evidence="5" key="1">
    <citation type="submission" date="2021-01" db="UniProtKB">
        <authorList>
            <consortium name="EnsemblMetazoa"/>
        </authorList>
    </citation>
    <scope>IDENTIFICATION</scope>
</reference>
<comment type="function">
    <text evidence="4">Regulates the DNA-binding properties of Runt.</text>
</comment>
<evidence type="ECO:0000256" key="1">
    <source>
        <dbReference type="ARBA" id="ARBA00004123"/>
    </source>
</evidence>
<dbReference type="PANTHER" id="PTHR10276">
    <property type="entry name" value="CORE-BINDING FACTOR, BETA SUBUNIT"/>
    <property type="match status" value="1"/>
</dbReference>
<evidence type="ECO:0000256" key="4">
    <source>
        <dbReference type="ARBA" id="ARBA00057581"/>
    </source>
</evidence>
<name>A0A7M7K6S9_VARDE</name>
<keyword evidence="6" id="KW-1185">Reference proteome</keyword>
<dbReference type="EnsemblMetazoa" id="XM_022805503">
    <property type="protein sequence ID" value="XP_022661238"/>
    <property type="gene ID" value="LOC111250369"/>
</dbReference>
<dbReference type="Pfam" id="PF02312">
    <property type="entry name" value="CBF_beta"/>
    <property type="match status" value="1"/>
</dbReference>
<dbReference type="GO" id="GO:0016513">
    <property type="term" value="C:core-binding factor complex"/>
    <property type="evidence" value="ECO:0007669"/>
    <property type="project" value="TreeGrafter"/>
</dbReference>
<dbReference type="PANTHER" id="PTHR10276:SF3">
    <property type="entry name" value="CORE-BINDING FACTOR SUBUNIT BETA"/>
    <property type="match status" value="1"/>
</dbReference>
<dbReference type="Proteomes" id="UP000594260">
    <property type="component" value="Unplaced"/>
</dbReference>
<proteinExistence type="inferred from homology"/>
<dbReference type="KEGG" id="vde:111250369"/>
<evidence type="ECO:0000313" key="5">
    <source>
        <dbReference type="EnsemblMetazoa" id="XP_022661239"/>
    </source>
</evidence>
<dbReference type="EnsemblMetazoa" id="XM_022805504">
    <property type="protein sequence ID" value="XP_022661239"/>
    <property type="gene ID" value="LOC111250369"/>
</dbReference>
<evidence type="ECO:0000313" key="6">
    <source>
        <dbReference type="Proteomes" id="UP000594260"/>
    </source>
</evidence>